<dbReference type="Pfam" id="PF00248">
    <property type="entry name" value="Aldo_ket_red"/>
    <property type="match status" value="1"/>
</dbReference>
<evidence type="ECO:0000313" key="3">
    <source>
        <dbReference type="EMBL" id="SNY53528.1"/>
    </source>
</evidence>
<dbReference type="SUPFAM" id="SSF51430">
    <property type="entry name" value="NAD(P)-linked oxidoreductase"/>
    <property type="match status" value="1"/>
</dbReference>
<dbReference type="Gene3D" id="3.20.20.100">
    <property type="entry name" value="NADP-dependent oxidoreductase domain"/>
    <property type="match status" value="1"/>
</dbReference>
<proteinExistence type="predicted"/>
<keyword evidence="4" id="KW-1185">Reference proteome</keyword>
<gene>
    <name evidence="3" type="ORF">SAMN05421748_11439</name>
</gene>
<name>A0A285IZY8_9ACTN</name>
<dbReference type="InterPro" id="IPR020471">
    <property type="entry name" value="AKR"/>
</dbReference>
<protein>
    <submittedName>
        <fullName evidence="3">Predicted oxidoreductase</fullName>
    </submittedName>
</protein>
<evidence type="ECO:0000313" key="4">
    <source>
        <dbReference type="Proteomes" id="UP000219612"/>
    </source>
</evidence>
<keyword evidence="1" id="KW-0560">Oxidoreductase</keyword>
<dbReference type="InterPro" id="IPR023210">
    <property type="entry name" value="NADP_OxRdtase_dom"/>
</dbReference>
<dbReference type="AlphaFoldDB" id="A0A285IZY8"/>
<dbReference type="OrthoDB" id="9768793at2"/>
<feature type="domain" description="NADP-dependent oxidoreductase" evidence="2">
    <location>
        <begin position="19"/>
        <end position="317"/>
    </location>
</feature>
<dbReference type="EMBL" id="OBDY01000014">
    <property type="protein sequence ID" value="SNY53528.1"/>
    <property type="molecule type" value="Genomic_DNA"/>
</dbReference>
<reference evidence="3 4" key="1">
    <citation type="submission" date="2017-09" db="EMBL/GenBank/DDBJ databases">
        <authorList>
            <person name="Ehlers B."/>
            <person name="Leendertz F.H."/>
        </authorList>
    </citation>
    <scope>NUCLEOTIDE SEQUENCE [LARGE SCALE GENOMIC DNA]</scope>
    <source>
        <strain evidence="3 4">CGMCC 4.6857</strain>
    </source>
</reference>
<dbReference type="InterPro" id="IPR036812">
    <property type="entry name" value="NAD(P)_OxRdtase_dom_sf"/>
</dbReference>
<dbReference type="GO" id="GO:0016491">
    <property type="term" value="F:oxidoreductase activity"/>
    <property type="evidence" value="ECO:0007669"/>
    <property type="project" value="UniProtKB-KW"/>
</dbReference>
<dbReference type="GO" id="GO:0005829">
    <property type="term" value="C:cytosol"/>
    <property type="evidence" value="ECO:0007669"/>
    <property type="project" value="TreeGrafter"/>
</dbReference>
<dbReference type="PRINTS" id="PR00069">
    <property type="entry name" value="ALDKETRDTASE"/>
</dbReference>
<dbReference type="RefSeq" id="WP_097323135.1">
    <property type="nucleotide sequence ID" value="NZ_OBDY01000014.1"/>
</dbReference>
<dbReference type="PANTHER" id="PTHR43364">
    <property type="entry name" value="NADH-SPECIFIC METHYLGLYOXAL REDUCTASE-RELATED"/>
    <property type="match status" value="1"/>
</dbReference>
<evidence type="ECO:0000259" key="2">
    <source>
        <dbReference type="Pfam" id="PF00248"/>
    </source>
</evidence>
<evidence type="ECO:0000256" key="1">
    <source>
        <dbReference type="ARBA" id="ARBA00023002"/>
    </source>
</evidence>
<sequence length="350" mass="37056">MRYTTFGTRTGLRVSEYALGTASFGTNWGGATRDDARAILGRFAEAGGTLLDTADVYGFGEAEQILGDLLGADRDKFVLAGKFTLGAHPDLGVTRTGNSRKAMRAALHASLARLGTDHLDLYLVHHPDSVTPGEEIVGALDDLVRAGDILHGGLSNFPAWRATHAAGVADRAGRSATLAGLQIEYNLADRGADRELLPAAEALGLGVMLYSPLGGGLLTGKYRAREQGRLSGPIAIGQREDTPQKIATVDALLDIAALTGEKPARIAMAWLRHTSRRWATAIVPVIGPRTLGQLDDYLAALDLEPAAEHLATLDAVSEPPLDYPQSALHTYADPVLGGAADRFDRIRPVA</sequence>
<dbReference type="Proteomes" id="UP000219612">
    <property type="component" value="Unassembled WGS sequence"/>
</dbReference>
<dbReference type="PANTHER" id="PTHR43364:SF4">
    <property type="entry name" value="NAD(P)-LINKED OXIDOREDUCTASE SUPERFAMILY PROTEIN"/>
    <property type="match status" value="1"/>
</dbReference>
<accession>A0A285IZY8</accession>
<organism evidence="3 4">
    <name type="scientific">Paractinoplanes atraurantiacus</name>
    <dbReference type="NCBI Taxonomy" id="1036182"/>
    <lineage>
        <taxon>Bacteria</taxon>
        <taxon>Bacillati</taxon>
        <taxon>Actinomycetota</taxon>
        <taxon>Actinomycetes</taxon>
        <taxon>Micromonosporales</taxon>
        <taxon>Micromonosporaceae</taxon>
        <taxon>Paractinoplanes</taxon>
    </lineage>
</organism>
<dbReference type="InterPro" id="IPR050523">
    <property type="entry name" value="AKR_Detox_Biosynth"/>
</dbReference>